<gene>
    <name evidence="6" type="primary">MEIOSIN</name>
</gene>
<feature type="region of interest" description="Disordered" evidence="2">
    <location>
        <begin position="102"/>
        <end position="137"/>
    </location>
</feature>
<dbReference type="PROSITE" id="PS50118">
    <property type="entry name" value="HMG_BOX_2"/>
    <property type="match status" value="1"/>
</dbReference>
<feature type="compositionally biased region" description="Polar residues" evidence="2">
    <location>
        <begin position="414"/>
        <end position="431"/>
    </location>
</feature>
<dbReference type="CTD" id="388553"/>
<dbReference type="GO" id="GO:0005634">
    <property type="term" value="C:nucleus"/>
    <property type="evidence" value="ECO:0007669"/>
    <property type="project" value="UniProtKB-UniRule"/>
</dbReference>
<dbReference type="GO" id="GO:0046983">
    <property type="term" value="F:protein dimerization activity"/>
    <property type="evidence" value="ECO:0007669"/>
    <property type="project" value="InterPro"/>
</dbReference>
<dbReference type="CDD" id="cd21977">
    <property type="entry name" value="HMG-box_BHMG1"/>
    <property type="match status" value="1"/>
</dbReference>
<evidence type="ECO:0000256" key="2">
    <source>
        <dbReference type="SAM" id="MobiDB-lite"/>
    </source>
</evidence>
<dbReference type="InterPro" id="IPR036638">
    <property type="entry name" value="HLH_DNA-bd_sf"/>
</dbReference>
<feature type="compositionally biased region" description="Basic residues" evidence="2">
    <location>
        <begin position="113"/>
        <end position="137"/>
    </location>
</feature>
<evidence type="ECO:0000259" key="3">
    <source>
        <dbReference type="PROSITE" id="PS50118"/>
    </source>
</evidence>
<dbReference type="GO" id="GO:0003677">
    <property type="term" value="F:DNA binding"/>
    <property type="evidence" value="ECO:0007669"/>
    <property type="project" value="UniProtKB-UniRule"/>
</dbReference>
<dbReference type="InterPro" id="IPR036910">
    <property type="entry name" value="HMG_box_dom_sf"/>
</dbReference>
<dbReference type="PANTHER" id="PTHR47658:SF1">
    <property type="entry name" value="MEIOSIS INITIATOR PROTEIN"/>
    <property type="match status" value="1"/>
</dbReference>
<dbReference type="PANTHER" id="PTHR47658">
    <property type="entry name" value="HIGH MOBILITY GROUP B PROTEIN 12-RELATED"/>
    <property type="match status" value="1"/>
</dbReference>
<dbReference type="GeneID" id="110075647"/>
<proteinExistence type="predicted"/>
<feature type="region of interest" description="Disordered" evidence="2">
    <location>
        <begin position="414"/>
        <end position="439"/>
    </location>
</feature>
<reference evidence="6" key="1">
    <citation type="submission" date="2025-08" db="UniProtKB">
        <authorList>
            <consortium name="RefSeq"/>
        </authorList>
    </citation>
    <scope>IDENTIFICATION</scope>
</reference>
<dbReference type="KEGG" id="pvt:110075647"/>
<evidence type="ECO:0000313" key="5">
    <source>
        <dbReference type="Proteomes" id="UP001652642"/>
    </source>
</evidence>
<feature type="domain" description="BHLH" evidence="4">
    <location>
        <begin position="17"/>
        <end position="71"/>
    </location>
</feature>
<evidence type="ECO:0000313" key="6">
    <source>
        <dbReference type="RefSeq" id="XP_020642754.2"/>
    </source>
</evidence>
<dbReference type="SUPFAM" id="SSF47459">
    <property type="entry name" value="HLH, helix-loop-helix DNA-binding domain"/>
    <property type="match status" value="1"/>
</dbReference>
<keyword evidence="5" id="KW-1185">Reference proteome</keyword>
<dbReference type="AlphaFoldDB" id="A0A6J0T9F2"/>
<accession>A0A6J0T9F2</accession>
<evidence type="ECO:0000256" key="1">
    <source>
        <dbReference type="PROSITE-ProRule" id="PRU00267"/>
    </source>
</evidence>
<feature type="domain" description="HMG box" evidence="3">
    <location>
        <begin position="473"/>
        <end position="541"/>
    </location>
</feature>
<protein>
    <submittedName>
        <fullName evidence="6">Meiosis initiator protein</fullName>
    </submittedName>
</protein>
<dbReference type="Proteomes" id="UP001652642">
    <property type="component" value="Chromosome 9"/>
</dbReference>
<name>A0A6J0T9F2_9SAUR</name>
<sequence>MWDQIGRVCPEELQSNSKNFKQNLGDRRKCDNYTNTLKELAGMLPIPLRTNCKRLTKKEILLRVLQYIEHLQASIDTARSLLHINSDDQKGEAEQLVVVAPAQKRGQREATPRTKKTKPMVVCKKPRKRRRTRKSDRRAVNKKACKCLALETENIPCQAGRYSEENSLYAVGKVNSILSSSQKQSPFFPNFQVPVPESYQPASTTSLDVTPNGVQFHTTDWSLGSNEEEGKNGDMFSVCAAQVAYDELHQYVKETGHSSAGQELVYYNSSCEEEDEEGPRASPWLSTQSPIGMPLAGSMQLCSPRIGTQNNSCSDLGLSPSLFSSPGRLLTRHTLQGIQEEFSPVLFEDVYMSLQSNSFAQTLSGTLLRKPAFNLDHCYLSYSETGQSDSSPVSRVNEAASSWNKQFLQEEASNIRSEGPMSSSDENSDATWTPCKRTKPPQVACQKRKKVVRRQKRRPGLCEKHSSSSLQLKKKCVNGFIMFCRLNRRHFIRAYPGMASTAATRELAQLWRMMTKQERKPYCLKARRFSRMNNRIVREDNSSGEEEMEPPKPFHLLLAEKSFHGAQNFGDYSLLDFIP</sequence>
<dbReference type="Pfam" id="PF00505">
    <property type="entry name" value="HMG_box"/>
    <property type="match status" value="1"/>
</dbReference>
<organism evidence="5 6">
    <name type="scientific">Pogona vitticeps</name>
    <name type="common">central bearded dragon</name>
    <dbReference type="NCBI Taxonomy" id="103695"/>
    <lineage>
        <taxon>Eukaryota</taxon>
        <taxon>Metazoa</taxon>
        <taxon>Chordata</taxon>
        <taxon>Craniata</taxon>
        <taxon>Vertebrata</taxon>
        <taxon>Euteleostomi</taxon>
        <taxon>Lepidosauria</taxon>
        <taxon>Squamata</taxon>
        <taxon>Bifurcata</taxon>
        <taxon>Unidentata</taxon>
        <taxon>Episquamata</taxon>
        <taxon>Toxicofera</taxon>
        <taxon>Iguania</taxon>
        <taxon>Acrodonta</taxon>
        <taxon>Agamidae</taxon>
        <taxon>Amphibolurinae</taxon>
        <taxon>Pogona</taxon>
    </lineage>
</organism>
<dbReference type="PROSITE" id="PS50888">
    <property type="entry name" value="BHLH"/>
    <property type="match status" value="1"/>
</dbReference>
<dbReference type="InParanoid" id="A0A6J0T9F2"/>
<dbReference type="SUPFAM" id="SSF47095">
    <property type="entry name" value="HMG-box"/>
    <property type="match status" value="1"/>
</dbReference>
<dbReference type="OrthoDB" id="1919336at2759"/>
<dbReference type="RefSeq" id="XP_020642754.2">
    <property type="nucleotide sequence ID" value="XM_020787095.2"/>
</dbReference>
<dbReference type="Gene3D" id="1.10.30.10">
    <property type="entry name" value="High mobility group box domain"/>
    <property type="match status" value="1"/>
</dbReference>
<dbReference type="InterPro" id="IPR009071">
    <property type="entry name" value="HMG_box_dom"/>
</dbReference>
<dbReference type="SMART" id="SM00398">
    <property type="entry name" value="HMG"/>
    <property type="match status" value="1"/>
</dbReference>
<evidence type="ECO:0000259" key="4">
    <source>
        <dbReference type="PROSITE" id="PS50888"/>
    </source>
</evidence>
<keyword evidence="1" id="KW-0238">DNA-binding</keyword>
<feature type="DNA-binding region" description="HMG box" evidence="1">
    <location>
        <begin position="473"/>
        <end position="541"/>
    </location>
</feature>
<keyword evidence="1" id="KW-0539">Nucleus</keyword>
<dbReference type="InterPro" id="IPR011598">
    <property type="entry name" value="bHLH_dom"/>
</dbReference>